<dbReference type="EMBL" id="MJVJ01000078">
    <property type="protein sequence ID" value="OEV47575.1"/>
    <property type="molecule type" value="Genomic_DNA"/>
</dbReference>
<comment type="caution">
    <text evidence="1">The sequence shown here is derived from an EMBL/GenBank/DDBJ whole genome shotgun (WGS) entry which is preliminary data.</text>
</comment>
<gene>
    <name evidence="1" type="ORF">AJY60_05120</name>
</gene>
<proteinExistence type="predicted"/>
<protein>
    <submittedName>
        <fullName evidence="1">Capsular biosynthesis protein</fullName>
    </submittedName>
</protein>
<organism evidence="1 2">
    <name type="scientific">Campylobacter jejuni</name>
    <dbReference type="NCBI Taxonomy" id="197"/>
    <lineage>
        <taxon>Bacteria</taxon>
        <taxon>Pseudomonadati</taxon>
        <taxon>Campylobacterota</taxon>
        <taxon>Epsilonproteobacteria</taxon>
        <taxon>Campylobacterales</taxon>
        <taxon>Campylobacteraceae</taxon>
        <taxon>Campylobacter</taxon>
    </lineage>
</organism>
<dbReference type="Proteomes" id="UP000865560">
    <property type="component" value="Unassembled WGS sequence"/>
</dbReference>
<dbReference type="RefSeq" id="WP_070261361.1">
    <property type="nucleotide sequence ID" value="NZ_MJVJ01000078.1"/>
</dbReference>
<dbReference type="AlphaFoldDB" id="A0AB36G2U9"/>
<name>A0AB36G2U9_CAMJU</name>
<accession>A0AB36G2U9</accession>
<evidence type="ECO:0000313" key="2">
    <source>
        <dbReference type="Proteomes" id="UP000865560"/>
    </source>
</evidence>
<evidence type="ECO:0000313" key="1">
    <source>
        <dbReference type="EMBL" id="OEV47575.1"/>
    </source>
</evidence>
<sequence length="673" mass="80105">MIDNLFSIKQQIKKAMQYWKFDLAEYIYETNYLNYKELKVEYVYFLIQTGQLNKIIFLFQDEQDNFLIEKCYFFKQDINLKQLIFYLKNIDNLIIGNIDFSNLFTDYFFVKLYEFNCKLKYGNITAKNIEENFNFILYQSTYEISKAYYIAKIIDYFLVSNKKEDEKFFVPLEYNKLPYSILSSLQRDFPSHYGSIIYYDLFTKKTKDIINKSITITPIPKIAICLYGLFRGDWKKTLERTLEQFAKPLNADVFIFTWEHYAQWSGFAGGPTWAWRVLNEDIRKIMPDELKNNNDMWKLFPRVTSKLCAEYMAPLKVDDLENIKLEYPCIKTIYTENQKEFEQSRTPDNPFSVNGSSYLQYGVWKSFQLAQEYEYKNNIKYDFVAIIRNDSEPCGSAPSINDLLKLNFNDVCDDHIPAGMFGIGNIIGRRFAIETFANWYHYRPYLETSPLFYYSPFAAHESAMKHSLVHNLRICKGLLPMIYAETLCLKGMRLPNISLELKQDLEYLKNDKNHSKIKIQEFEDFFVFLKNYFKPLSDNAYKYSRNSNGDNGHYHILDNGIIKIENSLSFQLGKVMISNSKTFSGYILMPFKLIRTIQIWKKEKKHFPSLPLHFYSDYDEALKLKNSFTYKIGELLIHAHKKWYLGGYLEFYWKLLQLKQKLKNKKSWDKIND</sequence>
<reference evidence="1 2" key="1">
    <citation type="submission" date="2016-09" db="EMBL/GenBank/DDBJ databases">
        <title>Campylobacter from American crows.</title>
        <authorList>
            <person name="Weis A.M."/>
            <person name="Weimer B.C."/>
            <person name="Townsend A.K."/>
            <person name="Taff C."/>
        </authorList>
    </citation>
    <scope>NUCLEOTIDE SEQUENCE [LARGE SCALE GENOMIC DNA]</scope>
    <source>
        <strain evidence="1 2">BCW_3791</strain>
    </source>
</reference>